<name>A0A914YCA5_9BILA</name>
<keyword evidence="2" id="KW-1185">Reference proteome</keyword>
<evidence type="ECO:0000313" key="3">
    <source>
        <dbReference type="WBParaSite" id="PSU_v2.g17059.t1"/>
    </source>
</evidence>
<feature type="region of interest" description="Disordered" evidence="1">
    <location>
        <begin position="189"/>
        <end position="229"/>
    </location>
</feature>
<reference evidence="3" key="1">
    <citation type="submission" date="2022-11" db="UniProtKB">
        <authorList>
            <consortium name="WormBaseParasite"/>
        </authorList>
    </citation>
    <scope>IDENTIFICATION</scope>
</reference>
<accession>A0A914YCA5</accession>
<dbReference type="AlphaFoldDB" id="A0A914YCA5"/>
<dbReference type="WBParaSite" id="PSU_v2.g17059.t1">
    <property type="protein sequence ID" value="PSU_v2.g17059.t1"/>
    <property type="gene ID" value="PSU_v2.g17059"/>
</dbReference>
<protein>
    <submittedName>
        <fullName evidence="3">Uncharacterized protein</fullName>
    </submittedName>
</protein>
<proteinExistence type="predicted"/>
<evidence type="ECO:0000256" key="1">
    <source>
        <dbReference type="SAM" id="MobiDB-lite"/>
    </source>
</evidence>
<dbReference type="Proteomes" id="UP000887577">
    <property type="component" value="Unplaced"/>
</dbReference>
<sequence length="229" mass="25983">MDENVENKEIKIPEEIIETSNLNIEDDKEDNGKNLIHRKPINFSFNKQKFKKIPNFTARKIPTKKCYESESDEEDVRMENTISILYPVENSKTETSDIDIPDGQLKTVIPKAVTNANKSSKLPRASGDKIKRNLKPKFKSTGYIPPANQKADLSKEFDEMVKSLGICDEIVDKTAAVECVKEKKTMMDFGSEAEYSDEESPEYFTSPKSEAAKKDTVEKDDKAKKEVTC</sequence>
<evidence type="ECO:0000313" key="2">
    <source>
        <dbReference type="Proteomes" id="UP000887577"/>
    </source>
</evidence>
<organism evidence="2 3">
    <name type="scientific">Panagrolaimus superbus</name>
    <dbReference type="NCBI Taxonomy" id="310955"/>
    <lineage>
        <taxon>Eukaryota</taxon>
        <taxon>Metazoa</taxon>
        <taxon>Ecdysozoa</taxon>
        <taxon>Nematoda</taxon>
        <taxon>Chromadorea</taxon>
        <taxon>Rhabditida</taxon>
        <taxon>Tylenchina</taxon>
        <taxon>Panagrolaimomorpha</taxon>
        <taxon>Panagrolaimoidea</taxon>
        <taxon>Panagrolaimidae</taxon>
        <taxon>Panagrolaimus</taxon>
    </lineage>
</organism>
<feature type="compositionally biased region" description="Basic and acidic residues" evidence="1">
    <location>
        <begin position="210"/>
        <end position="229"/>
    </location>
</feature>